<feature type="region of interest" description="Disordered" evidence="2">
    <location>
        <begin position="1"/>
        <end position="33"/>
    </location>
</feature>
<dbReference type="SUPFAM" id="SSF54518">
    <property type="entry name" value="Tubby C-terminal domain-like"/>
    <property type="match status" value="1"/>
</dbReference>
<evidence type="ECO:0000256" key="2">
    <source>
        <dbReference type="SAM" id="MobiDB-lite"/>
    </source>
</evidence>
<dbReference type="InterPro" id="IPR025659">
    <property type="entry name" value="Tubby-like_C"/>
</dbReference>
<feature type="compositionally biased region" description="Basic residues" evidence="2">
    <location>
        <begin position="1"/>
        <end position="13"/>
    </location>
</feature>
<dbReference type="Pfam" id="PF04525">
    <property type="entry name" value="LOR"/>
    <property type="match status" value="1"/>
</dbReference>
<name>A0A7N0RAQ2_KALFE</name>
<evidence type="ECO:0000313" key="3">
    <source>
        <dbReference type="EnsemblPlants" id="Kaladp0006s0097.1.v1.1"/>
    </source>
</evidence>
<dbReference type="Gene3D" id="2.40.160.200">
    <property type="entry name" value="LURP1-related"/>
    <property type="match status" value="1"/>
</dbReference>
<dbReference type="EnsemblPlants" id="Kaladp0006s0097.1.v1.1">
    <property type="protein sequence ID" value="Kaladp0006s0097.1.v1.1"/>
    <property type="gene ID" value="Kaladp0006s0097.v1.1"/>
</dbReference>
<dbReference type="Gramene" id="Kaladp0006s0097.1.v1.1">
    <property type="protein sequence ID" value="Kaladp0006s0097.1.v1.1"/>
    <property type="gene ID" value="Kaladp0006s0097.v1.1"/>
</dbReference>
<dbReference type="AlphaFoldDB" id="A0A7N0RAQ2"/>
<dbReference type="InterPro" id="IPR007612">
    <property type="entry name" value="LOR"/>
</dbReference>
<organism evidence="3 4">
    <name type="scientific">Kalanchoe fedtschenkoi</name>
    <name type="common">Lavender scallops</name>
    <name type="synonym">South American air plant</name>
    <dbReference type="NCBI Taxonomy" id="63787"/>
    <lineage>
        <taxon>Eukaryota</taxon>
        <taxon>Viridiplantae</taxon>
        <taxon>Streptophyta</taxon>
        <taxon>Embryophyta</taxon>
        <taxon>Tracheophyta</taxon>
        <taxon>Spermatophyta</taxon>
        <taxon>Magnoliopsida</taxon>
        <taxon>eudicotyledons</taxon>
        <taxon>Gunneridae</taxon>
        <taxon>Pentapetalae</taxon>
        <taxon>Saxifragales</taxon>
        <taxon>Crassulaceae</taxon>
        <taxon>Kalanchoe</taxon>
    </lineage>
</organism>
<proteinExistence type="inferred from homology"/>
<dbReference type="PANTHER" id="PTHR31087:SF95">
    <property type="entry name" value="EXPRESSED PROTEIN"/>
    <property type="match status" value="1"/>
</dbReference>
<accession>A0A7N0RAQ2</accession>
<reference evidence="3" key="1">
    <citation type="submission" date="2021-01" db="UniProtKB">
        <authorList>
            <consortium name="EnsemblPlants"/>
        </authorList>
    </citation>
    <scope>IDENTIFICATION</scope>
</reference>
<protein>
    <submittedName>
        <fullName evidence="3">Uncharacterized protein</fullName>
    </submittedName>
</protein>
<dbReference type="OMA" id="NCYTAPE"/>
<keyword evidence="4" id="KW-1185">Reference proteome</keyword>
<dbReference type="PANTHER" id="PTHR31087">
    <property type="match status" value="1"/>
</dbReference>
<comment type="similarity">
    <text evidence="1">Belongs to the LOR family.</text>
</comment>
<dbReference type="Proteomes" id="UP000594263">
    <property type="component" value="Unplaced"/>
</dbReference>
<sequence>MSKNKIHPCKKWSRRPDGINQKDIDEAGGCSSSEPASVLTVWKKSSMSFQGTDGFTVFDDSGRLCFRVENYSRYKHRSFGLYGGCGALVLMDGAGRPLLTLKPQMFSLQRQWDAYAETECLSDGHQSLQTFVFTMRKQTTFAHKSYQIEAEIFMGKAEGAPVRKCPDFSIEGSFKRRSCRITRFPGGEVIATISRKKVTNMTVFLSDEVFSLAVVPGFSCELVMAFVVILDRICGAKYIPSLCCGT</sequence>
<evidence type="ECO:0000256" key="1">
    <source>
        <dbReference type="ARBA" id="ARBA00005437"/>
    </source>
</evidence>
<evidence type="ECO:0000313" key="4">
    <source>
        <dbReference type="Proteomes" id="UP000594263"/>
    </source>
</evidence>
<dbReference type="InterPro" id="IPR038595">
    <property type="entry name" value="LOR_sf"/>
</dbReference>
<feature type="compositionally biased region" description="Basic and acidic residues" evidence="2">
    <location>
        <begin position="14"/>
        <end position="25"/>
    </location>
</feature>